<dbReference type="SUPFAM" id="SSF51261">
    <property type="entry name" value="Duplicated hybrid motif"/>
    <property type="match status" value="1"/>
</dbReference>
<dbReference type="InterPro" id="IPR011055">
    <property type="entry name" value="Dup_hybrid_motif"/>
</dbReference>
<dbReference type="Pfam" id="PF19425">
    <property type="entry name" value="Csd3_N2"/>
    <property type="match status" value="1"/>
</dbReference>
<evidence type="ECO:0000259" key="9">
    <source>
        <dbReference type="Pfam" id="PF19425"/>
    </source>
</evidence>
<dbReference type="Gene3D" id="2.70.70.10">
    <property type="entry name" value="Glucose Permease (Domain IIA)"/>
    <property type="match status" value="1"/>
</dbReference>
<dbReference type="GO" id="GO:0030313">
    <property type="term" value="C:cell envelope"/>
    <property type="evidence" value="ECO:0007669"/>
    <property type="project" value="UniProtKB-SubCell"/>
</dbReference>
<dbReference type="AlphaFoldDB" id="A0A9D7XTR0"/>
<sequence length="432" mass="48315">MARTKITRYAISMLFVLLTAFAIDSAKSLHFLSSRNQEQACQFDDCHKYLHWDLGIVGIETLKLRPNDVLGQLLSNRGVEYFKINQLIEAAKSIFPFRSIRAGKDLTIVSDLADSSIQALVYEPDPYRQILFHLDDSVRVEVINKDVEVRTETAGGVINQSLWVSMSDLGLPMELIASMENALGWSVDFYHVQKGDAFQLIYERKYVDGQPLGIQKLVGARYTSGNTVYNSILYKGSDYEGYFDLEGRPMKKAFLKSPVEYARISSGFNMTRFHPILKRVKAHLGTDYAAPCGTPIRAVADGRITAASYTSGNGNFVKIKHDKTYDTQYLHMSRFGPGIHPGVLVKQGQTIGYIGQTGLATGCHVCFRFWKNGKQVNPINEKMPPPAAMDLNQLPGYLEYSKGIKEMLDKVIISIPAEHPVDEVPDESLPNS</sequence>
<gene>
    <name evidence="10" type="ORF">IPP15_16790</name>
</gene>
<evidence type="ECO:0000256" key="5">
    <source>
        <dbReference type="ARBA" id="ARBA00022801"/>
    </source>
</evidence>
<dbReference type="InterPro" id="IPR045834">
    <property type="entry name" value="Csd3_N2"/>
</dbReference>
<feature type="domain" description="M23ase beta-sheet core" evidence="8">
    <location>
        <begin position="282"/>
        <end position="378"/>
    </location>
</feature>
<dbReference type="GO" id="GO:0046872">
    <property type="term" value="F:metal ion binding"/>
    <property type="evidence" value="ECO:0007669"/>
    <property type="project" value="UniProtKB-KW"/>
</dbReference>
<evidence type="ECO:0000256" key="6">
    <source>
        <dbReference type="ARBA" id="ARBA00022833"/>
    </source>
</evidence>
<evidence type="ECO:0000256" key="2">
    <source>
        <dbReference type="ARBA" id="ARBA00004196"/>
    </source>
</evidence>
<dbReference type="Gene3D" id="3.10.450.350">
    <property type="match status" value="1"/>
</dbReference>
<evidence type="ECO:0000256" key="4">
    <source>
        <dbReference type="ARBA" id="ARBA00022723"/>
    </source>
</evidence>
<dbReference type="CDD" id="cd12797">
    <property type="entry name" value="M23_peptidase"/>
    <property type="match status" value="1"/>
</dbReference>
<accession>A0A9D7XTR0</accession>
<evidence type="ECO:0000313" key="11">
    <source>
        <dbReference type="Proteomes" id="UP000808337"/>
    </source>
</evidence>
<evidence type="ECO:0000313" key="10">
    <source>
        <dbReference type="EMBL" id="MBK9983998.1"/>
    </source>
</evidence>
<protein>
    <submittedName>
        <fullName evidence="10">Peptidoglycan DD-metalloendopeptidase family protein</fullName>
    </submittedName>
</protein>
<keyword evidence="5" id="KW-0378">Hydrolase</keyword>
<dbReference type="PANTHER" id="PTHR21666">
    <property type="entry name" value="PEPTIDASE-RELATED"/>
    <property type="match status" value="1"/>
</dbReference>
<reference evidence="10 11" key="1">
    <citation type="submission" date="2020-10" db="EMBL/GenBank/DDBJ databases">
        <title>Connecting structure to function with the recovery of over 1000 high-quality activated sludge metagenome-assembled genomes encoding full-length rRNA genes using long-read sequencing.</title>
        <authorList>
            <person name="Singleton C.M."/>
            <person name="Petriglieri F."/>
            <person name="Kristensen J.M."/>
            <person name="Kirkegaard R.H."/>
            <person name="Michaelsen T.Y."/>
            <person name="Andersen M.H."/>
            <person name="Karst S.M."/>
            <person name="Dueholm M.S."/>
            <person name="Nielsen P.H."/>
            <person name="Albertsen M."/>
        </authorList>
    </citation>
    <scope>NUCLEOTIDE SEQUENCE [LARGE SCALE GENOMIC DNA]</scope>
    <source>
        <strain evidence="10">Ribe_18-Q3-R11-54_MAXAC.273</strain>
    </source>
</reference>
<evidence type="ECO:0000256" key="7">
    <source>
        <dbReference type="ARBA" id="ARBA00023049"/>
    </source>
</evidence>
<feature type="domain" description="Csd3-like second N-terminal" evidence="9">
    <location>
        <begin position="151"/>
        <end position="269"/>
    </location>
</feature>
<proteinExistence type="predicted"/>
<comment type="cofactor">
    <cofactor evidence="1">
        <name>Zn(2+)</name>
        <dbReference type="ChEBI" id="CHEBI:29105"/>
    </cofactor>
</comment>
<dbReference type="GO" id="GO:0006508">
    <property type="term" value="P:proteolysis"/>
    <property type="evidence" value="ECO:0007669"/>
    <property type="project" value="UniProtKB-KW"/>
</dbReference>
<keyword evidence="4" id="KW-0479">Metal-binding</keyword>
<comment type="caution">
    <text evidence="10">The sequence shown here is derived from an EMBL/GenBank/DDBJ whole genome shotgun (WGS) entry which is preliminary data.</text>
</comment>
<evidence type="ECO:0000259" key="8">
    <source>
        <dbReference type="Pfam" id="PF01551"/>
    </source>
</evidence>
<dbReference type="InterPro" id="IPR050570">
    <property type="entry name" value="Cell_wall_metabolism_enzyme"/>
</dbReference>
<dbReference type="PANTHER" id="PTHR21666:SF288">
    <property type="entry name" value="CELL DIVISION PROTEIN YTFB"/>
    <property type="match status" value="1"/>
</dbReference>
<keyword evidence="7" id="KW-0482">Metalloprotease</keyword>
<keyword evidence="6" id="KW-0862">Zinc</keyword>
<name>A0A9D7XTR0_9BACT</name>
<dbReference type="EMBL" id="JADKGY010000029">
    <property type="protein sequence ID" value="MBK9983998.1"/>
    <property type="molecule type" value="Genomic_DNA"/>
</dbReference>
<dbReference type="Proteomes" id="UP000808337">
    <property type="component" value="Unassembled WGS sequence"/>
</dbReference>
<evidence type="ECO:0000256" key="3">
    <source>
        <dbReference type="ARBA" id="ARBA00022670"/>
    </source>
</evidence>
<evidence type="ECO:0000256" key="1">
    <source>
        <dbReference type="ARBA" id="ARBA00001947"/>
    </source>
</evidence>
<dbReference type="Pfam" id="PF01551">
    <property type="entry name" value="Peptidase_M23"/>
    <property type="match status" value="1"/>
</dbReference>
<dbReference type="InterPro" id="IPR016047">
    <property type="entry name" value="M23ase_b-sheet_dom"/>
</dbReference>
<organism evidence="10 11">
    <name type="scientific">Candidatus Opimibacter skivensis</name>
    <dbReference type="NCBI Taxonomy" id="2982028"/>
    <lineage>
        <taxon>Bacteria</taxon>
        <taxon>Pseudomonadati</taxon>
        <taxon>Bacteroidota</taxon>
        <taxon>Saprospiria</taxon>
        <taxon>Saprospirales</taxon>
        <taxon>Saprospiraceae</taxon>
        <taxon>Candidatus Opimibacter</taxon>
    </lineage>
</organism>
<comment type="subcellular location">
    <subcellularLocation>
        <location evidence="2">Cell envelope</location>
    </subcellularLocation>
</comment>
<keyword evidence="3" id="KW-0645">Protease</keyword>
<dbReference type="GO" id="GO:0004222">
    <property type="term" value="F:metalloendopeptidase activity"/>
    <property type="evidence" value="ECO:0007669"/>
    <property type="project" value="TreeGrafter"/>
</dbReference>